<keyword evidence="7" id="KW-0378">Hydrolase</keyword>
<evidence type="ECO:0000256" key="12">
    <source>
        <dbReference type="SAM" id="Phobius"/>
    </source>
</evidence>
<evidence type="ECO:0000256" key="3">
    <source>
        <dbReference type="ARBA" id="ARBA00007931"/>
    </source>
</evidence>
<proteinExistence type="inferred from homology"/>
<feature type="transmembrane region" description="Helical" evidence="12">
    <location>
        <begin position="176"/>
        <end position="193"/>
    </location>
</feature>
<evidence type="ECO:0000256" key="2">
    <source>
        <dbReference type="ARBA" id="ARBA00004141"/>
    </source>
</evidence>
<evidence type="ECO:0000259" key="13">
    <source>
        <dbReference type="Pfam" id="PF02163"/>
    </source>
</evidence>
<dbReference type="PANTHER" id="PTHR39188:SF3">
    <property type="entry name" value="STAGE IV SPORULATION PROTEIN FB"/>
    <property type="match status" value="1"/>
</dbReference>
<organism evidence="14 15">
    <name type="scientific">Caproiciproducens faecalis</name>
    <dbReference type="NCBI Taxonomy" id="2820301"/>
    <lineage>
        <taxon>Bacteria</taxon>
        <taxon>Bacillati</taxon>
        <taxon>Bacillota</taxon>
        <taxon>Clostridia</taxon>
        <taxon>Eubacteriales</taxon>
        <taxon>Acutalibacteraceae</taxon>
        <taxon>Caproiciproducens</taxon>
    </lineage>
</organism>
<keyword evidence="15" id="KW-1185">Reference proteome</keyword>
<protein>
    <submittedName>
        <fullName evidence="14">Peptidase M50</fullName>
    </submittedName>
</protein>
<evidence type="ECO:0000256" key="10">
    <source>
        <dbReference type="ARBA" id="ARBA00023049"/>
    </source>
</evidence>
<dbReference type="PANTHER" id="PTHR39188">
    <property type="entry name" value="MEMBRANE-ASSOCIATED ZINC METALLOPROTEASE M50B"/>
    <property type="match status" value="1"/>
</dbReference>
<accession>A0ABS7DRT8</accession>
<evidence type="ECO:0000256" key="4">
    <source>
        <dbReference type="ARBA" id="ARBA00022670"/>
    </source>
</evidence>
<dbReference type="InterPro" id="IPR008915">
    <property type="entry name" value="Peptidase_M50"/>
</dbReference>
<comment type="subcellular location">
    <subcellularLocation>
        <location evidence="2">Membrane</location>
        <topology evidence="2">Multi-pass membrane protein</topology>
    </subcellularLocation>
</comment>
<dbReference type="Proteomes" id="UP000719942">
    <property type="component" value="Unassembled WGS sequence"/>
</dbReference>
<reference evidence="14 15" key="1">
    <citation type="submission" date="2021-03" db="EMBL/GenBank/DDBJ databases">
        <title>Caproiciproducens sp. nov. isolated from feces of cow.</title>
        <authorList>
            <person name="Choi J.-Y."/>
        </authorList>
    </citation>
    <scope>NUCLEOTIDE SEQUENCE [LARGE SCALE GENOMIC DNA]</scope>
    <source>
        <strain evidence="14 15">AGMB10547</strain>
    </source>
</reference>
<feature type="transmembrane region" description="Helical" evidence="12">
    <location>
        <begin position="107"/>
        <end position="126"/>
    </location>
</feature>
<keyword evidence="5 12" id="KW-0812">Transmembrane</keyword>
<evidence type="ECO:0000256" key="11">
    <source>
        <dbReference type="ARBA" id="ARBA00023136"/>
    </source>
</evidence>
<keyword evidence="9 12" id="KW-1133">Transmembrane helix</keyword>
<evidence type="ECO:0000313" key="15">
    <source>
        <dbReference type="Proteomes" id="UP000719942"/>
    </source>
</evidence>
<name>A0ABS7DRT8_9FIRM</name>
<sequence>MSFSIKNCRVTVNFLFVAVLAVFFLFDRSGMAILGVTSASIHELGHLAVMVAFGAVPSQIRFTPFGIDMIKSAGINRSYWQDAIISVAGPGTNLAAALICTLADERYFHFFILANLVLAGFNLLPVEPLDGGQALYSILCIRMNSTSAARVVSITSFAVLTPLAVVGFLFLFRANGNFYLFTVCVYLIFLLLLKNGRYY</sequence>
<dbReference type="EMBL" id="JAGFNZ010000007">
    <property type="protein sequence ID" value="MBW7574016.1"/>
    <property type="molecule type" value="Genomic_DNA"/>
</dbReference>
<evidence type="ECO:0000256" key="9">
    <source>
        <dbReference type="ARBA" id="ARBA00022989"/>
    </source>
</evidence>
<keyword evidence="4" id="KW-0645">Protease</keyword>
<feature type="transmembrane region" description="Helical" evidence="12">
    <location>
        <begin position="147"/>
        <end position="170"/>
    </location>
</feature>
<comment type="caution">
    <text evidence="14">The sequence shown here is derived from an EMBL/GenBank/DDBJ whole genome shotgun (WGS) entry which is preliminary data.</text>
</comment>
<dbReference type="Pfam" id="PF02163">
    <property type="entry name" value="Peptidase_M50"/>
    <property type="match status" value="1"/>
</dbReference>
<evidence type="ECO:0000256" key="1">
    <source>
        <dbReference type="ARBA" id="ARBA00001947"/>
    </source>
</evidence>
<keyword evidence="10" id="KW-0482">Metalloprotease</keyword>
<evidence type="ECO:0000256" key="8">
    <source>
        <dbReference type="ARBA" id="ARBA00022833"/>
    </source>
</evidence>
<evidence type="ECO:0000256" key="7">
    <source>
        <dbReference type="ARBA" id="ARBA00022801"/>
    </source>
</evidence>
<keyword evidence="11 12" id="KW-0472">Membrane</keyword>
<comment type="similarity">
    <text evidence="3">Belongs to the peptidase M50B family.</text>
</comment>
<evidence type="ECO:0000313" key="14">
    <source>
        <dbReference type="EMBL" id="MBW7574016.1"/>
    </source>
</evidence>
<gene>
    <name evidence="14" type="ORF">J5W02_14475</name>
</gene>
<comment type="cofactor">
    <cofactor evidence="1">
        <name>Zn(2+)</name>
        <dbReference type="ChEBI" id="CHEBI:29105"/>
    </cofactor>
</comment>
<evidence type="ECO:0000256" key="6">
    <source>
        <dbReference type="ARBA" id="ARBA00022723"/>
    </source>
</evidence>
<dbReference type="RefSeq" id="WP_219966421.1">
    <property type="nucleotide sequence ID" value="NZ_JAGFNZ010000007.1"/>
</dbReference>
<keyword evidence="6" id="KW-0479">Metal-binding</keyword>
<evidence type="ECO:0000256" key="5">
    <source>
        <dbReference type="ARBA" id="ARBA00022692"/>
    </source>
</evidence>
<keyword evidence="8" id="KW-0862">Zinc</keyword>
<feature type="domain" description="Peptidase M50" evidence="13">
    <location>
        <begin position="106"/>
        <end position="160"/>
    </location>
</feature>